<sequence length="18" mass="2123">MLLCQLMFPDNLTNLRSI</sequence>
<proteinExistence type="predicted"/>
<dbReference type="EMBL" id="GBXM01099928">
    <property type="protein sequence ID" value="JAH08649.1"/>
    <property type="molecule type" value="Transcribed_RNA"/>
</dbReference>
<protein>
    <submittedName>
        <fullName evidence="1">Uncharacterized protein</fullName>
    </submittedName>
</protein>
<reference evidence="1" key="1">
    <citation type="submission" date="2014-11" db="EMBL/GenBank/DDBJ databases">
        <authorList>
            <person name="Amaro Gonzalez C."/>
        </authorList>
    </citation>
    <scope>NUCLEOTIDE SEQUENCE</scope>
</reference>
<organism evidence="1">
    <name type="scientific">Anguilla anguilla</name>
    <name type="common">European freshwater eel</name>
    <name type="synonym">Muraena anguilla</name>
    <dbReference type="NCBI Taxonomy" id="7936"/>
    <lineage>
        <taxon>Eukaryota</taxon>
        <taxon>Metazoa</taxon>
        <taxon>Chordata</taxon>
        <taxon>Craniata</taxon>
        <taxon>Vertebrata</taxon>
        <taxon>Euteleostomi</taxon>
        <taxon>Actinopterygii</taxon>
        <taxon>Neopterygii</taxon>
        <taxon>Teleostei</taxon>
        <taxon>Anguilliformes</taxon>
        <taxon>Anguillidae</taxon>
        <taxon>Anguilla</taxon>
    </lineage>
</organism>
<accession>A0A0E9PVV7</accession>
<evidence type="ECO:0000313" key="1">
    <source>
        <dbReference type="EMBL" id="JAH08649.1"/>
    </source>
</evidence>
<dbReference type="EMBL" id="GBXM01087504">
    <property type="protein sequence ID" value="JAH21073.1"/>
    <property type="molecule type" value="Transcribed_RNA"/>
</dbReference>
<reference evidence="1" key="2">
    <citation type="journal article" date="2015" name="Fish Shellfish Immunol.">
        <title>Early steps in the European eel (Anguilla anguilla)-Vibrio vulnificus interaction in the gills: Role of the RtxA13 toxin.</title>
        <authorList>
            <person name="Callol A."/>
            <person name="Pajuelo D."/>
            <person name="Ebbesson L."/>
            <person name="Teles M."/>
            <person name="MacKenzie S."/>
            <person name="Amaro C."/>
        </authorList>
    </citation>
    <scope>NUCLEOTIDE SEQUENCE</scope>
</reference>
<dbReference type="AlphaFoldDB" id="A0A0E9PVV7"/>
<name>A0A0E9PVV7_ANGAN</name>